<comment type="caution">
    <text evidence="1">The sequence shown here is derived from an EMBL/GenBank/DDBJ whole genome shotgun (WGS) entry which is preliminary data.</text>
</comment>
<organism evidence="1">
    <name type="scientific">marine sediment metagenome</name>
    <dbReference type="NCBI Taxonomy" id="412755"/>
    <lineage>
        <taxon>unclassified sequences</taxon>
        <taxon>metagenomes</taxon>
        <taxon>ecological metagenomes</taxon>
    </lineage>
</organism>
<dbReference type="AlphaFoldDB" id="A0A0F9RBB3"/>
<gene>
    <name evidence="1" type="ORF">LCGC14_0598680</name>
</gene>
<reference evidence="1" key="1">
    <citation type="journal article" date="2015" name="Nature">
        <title>Complex archaea that bridge the gap between prokaryotes and eukaryotes.</title>
        <authorList>
            <person name="Spang A."/>
            <person name="Saw J.H."/>
            <person name="Jorgensen S.L."/>
            <person name="Zaremba-Niedzwiedzka K."/>
            <person name="Martijn J."/>
            <person name="Lind A.E."/>
            <person name="van Eijk R."/>
            <person name="Schleper C."/>
            <person name="Guy L."/>
            <person name="Ettema T.J."/>
        </authorList>
    </citation>
    <scope>NUCLEOTIDE SEQUENCE</scope>
</reference>
<proteinExistence type="predicted"/>
<sequence length="83" mass="9055">MDKMIGKQVRIQTERTIEISLGNETVPIKIPTGSFAEVIGQTKDIGGKLIEINLLFRATGSTDYLSGLRIGPLSPTEVVLVER</sequence>
<dbReference type="EMBL" id="LAZR01000956">
    <property type="protein sequence ID" value="KKN53775.1"/>
    <property type="molecule type" value="Genomic_DNA"/>
</dbReference>
<name>A0A0F9RBB3_9ZZZZ</name>
<evidence type="ECO:0000313" key="1">
    <source>
        <dbReference type="EMBL" id="KKN53775.1"/>
    </source>
</evidence>
<protein>
    <submittedName>
        <fullName evidence="1">Uncharacterized protein</fullName>
    </submittedName>
</protein>
<accession>A0A0F9RBB3</accession>